<protein>
    <submittedName>
        <fullName evidence="4">Endolysin</fullName>
    </submittedName>
</protein>
<dbReference type="PROSITE" id="PS51170">
    <property type="entry name" value="CW"/>
    <property type="match status" value="1"/>
</dbReference>
<dbReference type="Pfam" id="PF05257">
    <property type="entry name" value="CHAP"/>
    <property type="match status" value="1"/>
</dbReference>
<dbReference type="SUPFAM" id="SSF54001">
    <property type="entry name" value="Cysteine proteinases"/>
    <property type="match status" value="1"/>
</dbReference>
<accession>A0A8S5SLR7</accession>
<evidence type="ECO:0000313" key="4">
    <source>
        <dbReference type="EMBL" id="DAF51607.1"/>
    </source>
</evidence>
<dbReference type="Gene3D" id="2.10.270.10">
    <property type="entry name" value="Cholin Binding"/>
    <property type="match status" value="1"/>
</dbReference>
<feature type="domain" description="Peptidase C51" evidence="3">
    <location>
        <begin position="33"/>
        <end position="77"/>
    </location>
</feature>
<dbReference type="InterPro" id="IPR038765">
    <property type="entry name" value="Papain-like_cys_pep_sf"/>
</dbReference>
<dbReference type="InterPro" id="IPR018337">
    <property type="entry name" value="Cell_wall/Cho-bd_repeat"/>
</dbReference>
<dbReference type="SUPFAM" id="SSF69360">
    <property type="entry name" value="Cell wall binding repeat"/>
    <property type="match status" value="1"/>
</dbReference>
<proteinExistence type="predicted"/>
<name>A0A8S5SLR7_9VIRU</name>
<sequence>MDSAFEAGKKLLRGSYSQYTPTGKDYFVLNRAYGKTPHPGDIVYFYSGEKGRVAHVGIVEDVKKVNDTYVIHTIEGNTSVVAFERNGGGVARKEYQFTEGEVGRKNRINGFGMPLFSNATCTTEELITVARQEVGYMEKASNAMLEEKTANAGMSNYTKYGRWYGQNGLYWCQQFISWCAYQACKLHQKNSFTGWVRFGEKSLYEIKGVVQKNKWINTDGRWYVVDGTGYMVTGWFKNNDDWYYMNVDGAMLSGQWIDIADESYYLTKSGVMARSVYIKNDSKHIYHWVDEDGRYKKEFDTESPDLKMYGLAE</sequence>
<dbReference type="Pfam" id="PF19127">
    <property type="entry name" value="Choline_bind_3"/>
    <property type="match status" value="1"/>
</dbReference>
<keyword evidence="1" id="KW-0677">Repeat</keyword>
<feature type="repeat" description="Cell wall-binding" evidence="2">
    <location>
        <begin position="232"/>
        <end position="251"/>
    </location>
</feature>
<evidence type="ECO:0000259" key="3">
    <source>
        <dbReference type="Pfam" id="PF05257"/>
    </source>
</evidence>
<dbReference type="EMBL" id="BK032618">
    <property type="protein sequence ID" value="DAF51607.1"/>
    <property type="molecule type" value="Genomic_DNA"/>
</dbReference>
<dbReference type="InterPro" id="IPR007921">
    <property type="entry name" value="CHAP_dom"/>
</dbReference>
<evidence type="ECO:0000256" key="1">
    <source>
        <dbReference type="ARBA" id="ARBA00022737"/>
    </source>
</evidence>
<reference evidence="4" key="1">
    <citation type="journal article" date="2021" name="Proc. Natl. Acad. Sci. U.S.A.">
        <title>A Catalog of Tens of Thousands of Viruses from Human Metagenomes Reveals Hidden Associations with Chronic Diseases.</title>
        <authorList>
            <person name="Tisza M.J."/>
            <person name="Buck C.B."/>
        </authorList>
    </citation>
    <scope>NUCLEOTIDE SEQUENCE</scope>
    <source>
        <strain evidence="4">Ctgh419</strain>
    </source>
</reference>
<organism evidence="4">
    <name type="scientific">Phage sp. ctgh419</name>
    <dbReference type="NCBI Taxonomy" id="2828009"/>
    <lineage>
        <taxon>Viruses</taxon>
    </lineage>
</organism>
<evidence type="ECO:0000256" key="2">
    <source>
        <dbReference type="PROSITE-ProRule" id="PRU00591"/>
    </source>
</evidence>